<dbReference type="Pfam" id="PF00106">
    <property type="entry name" value="adh_short"/>
    <property type="match status" value="1"/>
</dbReference>
<dbReference type="SUPFAM" id="SSF51735">
    <property type="entry name" value="NAD(P)-binding Rossmann-fold domains"/>
    <property type="match status" value="1"/>
</dbReference>
<name>A0A443QZ87_9ACAR</name>
<comment type="caution">
    <text evidence="1">The sequence shown here is derived from an EMBL/GenBank/DDBJ whole genome shotgun (WGS) entry which is preliminary data.</text>
</comment>
<dbReference type="OrthoDB" id="47007at2759"/>
<keyword evidence="2" id="KW-1185">Reference proteome</keyword>
<dbReference type="InterPro" id="IPR036291">
    <property type="entry name" value="NAD(P)-bd_dom_sf"/>
</dbReference>
<reference evidence="1 2" key="1">
    <citation type="journal article" date="2018" name="Gigascience">
        <title>Genomes of trombidid mites reveal novel predicted allergens and laterally-transferred genes associated with secondary metabolism.</title>
        <authorList>
            <person name="Dong X."/>
            <person name="Chaisiri K."/>
            <person name="Xia D."/>
            <person name="Armstrong S.D."/>
            <person name="Fang Y."/>
            <person name="Donnelly M.J."/>
            <person name="Kadowaki T."/>
            <person name="McGarry J.W."/>
            <person name="Darby A.C."/>
            <person name="Makepeace B.L."/>
        </authorList>
    </citation>
    <scope>NUCLEOTIDE SEQUENCE [LARGE SCALE GENOMIC DNA]</scope>
    <source>
        <strain evidence="1">UoL-WK</strain>
    </source>
</reference>
<organism evidence="1 2">
    <name type="scientific">Dinothrombium tinctorium</name>
    <dbReference type="NCBI Taxonomy" id="1965070"/>
    <lineage>
        <taxon>Eukaryota</taxon>
        <taxon>Metazoa</taxon>
        <taxon>Ecdysozoa</taxon>
        <taxon>Arthropoda</taxon>
        <taxon>Chelicerata</taxon>
        <taxon>Arachnida</taxon>
        <taxon>Acari</taxon>
        <taxon>Acariformes</taxon>
        <taxon>Trombidiformes</taxon>
        <taxon>Prostigmata</taxon>
        <taxon>Anystina</taxon>
        <taxon>Parasitengona</taxon>
        <taxon>Trombidioidea</taxon>
        <taxon>Trombidiidae</taxon>
        <taxon>Dinothrombium</taxon>
    </lineage>
</organism>
<dbReference type="PANTHER" id="PTHR43975">
    <property type="entry name" value="ZGC:101858"/>
    <property type="match status" value="1"/>
</dbReference>
<proteinExistence type="predicted"/>
<evidence type="ECO:0000313" key="2">
    <source>
        <dbReference type="Proteomes" id="UP000285301"/>
    </source>
</evidence>
<dbReference type="InterPro" id="IPR002347">
    <property type="entry name" value="SDR_fam"/>
</dbReference>
<evidence type="ECO:0000313" key="1">
    <source>
        <dbReference type="EMBL" id="RWS08308.1"/>
    </source>
</evidence>
<dbReference type="Gene3D" id="3.40.50.720">
    <property type="entry name" value="NAD(P)-binding Rossmann-like Domain"/>
    <property type="match status" value="1"/>
</dbReference>
<dbReference type="PRINTS" id="PR00081">
    <property type="entry name" value="GDHRDH"/>
</dbReference>
<protein>
    <submittedName>
        <fullName evidence="1">3-oxoacyl-[acyl-carrier-protein] reductase-like protein</fullName>
    </submittedName>
</protein>
<dbReference type="EMBL" id="NCKU01003039">
    <property type="protein sequence ID" value="RWS08308.1"/>
    <property type="molecule type" value="Genomic_DNA"/>
</dbReference>
<gene>
    <name evidence="1" type="ORF">B4U79_18171</name>
</gene>
<dbReference type="Proteomes" id="UP000285301">
    <property type="component" value="Unassembled WGS sequence"/>
</dbReference>
<dbReference type="STRING" id="1965070.A0A443QZ87"/>
<dbReference type="PANTHER" id="PTHR43975:SF2">
    <property type="entry name" value="EG:BACR7A4.14 PROTEIN-RELATED"/>
    <property type="match status" value="1"/>
</dbReference>
<dbReference type="AlphaFoldDB" id="A0A443QZ87"/>
<accession>A0A443QZ87</accession>
<sequence length="166" mass="18956">MNVVKKVVVVTNSHSDIGEETALQFAALGCKMVLVGSDDAEIRQVALKCRQKSPREMRADLTVDAERVKLVDSVIDHYDRIDILVNNFDHGTFTPIDDANLIRNYDKILNADLRPLLHLIYLFRAHLEKSKGNIVNVSSVFGMRPVQNFNWTKKFDNLRSLAHNYF</sequence>